<accession>A0A4Q9VRA6</accession>
<protein>
    <submittedName>
        <fullName evidence="1">Uncharacterized protein</fullName>
    </submittedName>
</protein>
<sequence>MSLDRRHLLIAAAGTLFAGPVPAQTDDLGSEWLVHEEVPSGRFWDGVWRRRGGTDVFDARWRDSDSGGTVRDVIEIARFDGHAIELWRRGLRGTYWAELSRNRRTLRGGASWYEPGAFWTARIRD</sequence>
<dbReference type="RefSeq" id="WP_131309747.1">
    <property type="nucleotide sequence ID" value="NZ_SJFN01000015.1"/>
</dbReference>
<dbReference type="EMBL" id="SJFN01000015">
    <property type="protein sequence ID" value="TBW37409.1"/>
    <property type="molecule type" value="Genomic_DNA"/>
</dbReference>
<proteinExistence type="predicted"/>
<dbReference type="Proteomes" id="UP000292781">
    <property type="component" value="Unassembled WGS sequence"/>
</dbReference>
<name>A0A4Q9VRA6_9HYPH</name>
<evidence type="ECO:0000313" key="2">
    <source>
        <dbReference type="Proteomes" id="UP000292781"/>
    </source>
</evidence>
<dbReference type="AlphaFoldDB" id="A0A4Q9VRA6"/>
<evidence type="ECO:0000313" key="1">
    <source>
        <dbReference type="EMBL" id="TBW37409.1"/>
    </source>
</evidence>
<organism evidence="1 2">
    <name type="scientific">Siculibacillus lacustris</name>
    <dbReference type="NCBI Taxonomy" id="1549641"/>
    <lineage>
        <taxon>Bacteria</taxon>
        <taxon>Pseudomonadati</taxon>
        <taxon>Pseudomonadota</taxon>
        <taxon>Alphaproteobacteria</taxon>
        <taxon>Hyphomicrobiales</taxon>
        <taxon>Ancalomicrobiaceae</taxon>
        <taxon>Siculibacillus</taxon>
    </lineage>
</organism>
<dbReference type="OrthoDB" id="2597554at2"/>
<keyword evidence="2" id="KW-1185">Reference proteome</keyword>
<gene>
    <name evidence="1" type="ORF">EYW49_11680</name>
</gene>
<reference evidence="1 2" key="1">
    <citation type="submission" date="2019-02" db="EMBL/GenBank/DDBJ databases">
        <title>Siculibacillus lacustris gen. nov., sp. nov., a new rosette-forming bacterium isolated from a freshwater crater lake (Lake St. Ana, Romania).</title>
        <authorList>
            <person name="Felfoldi T."/>
            <person name="Marton Z."/>
            <person name="Szabo A."/>
            <person name="Mentes A."/>
            <person name="Boka K."/>
            <person name="Marialigeti K."/>
            <person name="Mathe I."/>
            <person name="Koncz M."/>
            <person name="Schumann P."/>
            <person name="Toth E."/>
        </authorList>
    </citation>
    <scope>NUCLEOTIDE SEQUENCE [LARGE SCALE GENOMIC DNA]</scope>
    <source>
        <strain evidence="1 2">SA-279</strain>
    </source>
</reference>
<comment type="caution">
    <text evidence="1">The sequence shown here is derived from an EMBL/GenBank/DDBJ whole genome shotgun (WGS) entry which is preliminary data.</text>
</comment>